<evidence type="ECO:0000313" key="3">
    <source>
        <dbReference type="Proteomes" id="UP001295444"/>
    </source>
</evidence>
<dbReference type="EMBL" id="OW240912">
    <property type="protein sequence ID" value="CAH2219820.1"/>
    <property type="molecule type" value="Genomic_DNA"/>
</dbReference>
<dbReference type="Proteomes" id="UP001295444">
    <property type="component" value="Chromosome 01"/>
</dbReference>
<protein>
    <submittedName>
        <fullName evidence="2">Uncharacterized protein</fullName>
    </submittedName>
</protein>
<reference evidence="2" key="1">
    <citation type="submission" date="2022-03" db="EMBL/GenBank/DDBJ databases">
        <authorList>
            <person name="Alioto T."/>
            <person name="Alioto T."/>
            <person name="Gomez Garrido J."/>
        </authorList>
    </citation>
    <scope>NUCLEOTIDE SEQUENCE</scope>
</reference>
<evidence type="ECO:0000313" key="1">
    <source>
        <dbReference type="EMBL" id="CAH2219817.1"/>
    </source>
</evidence>
<dbReference type="AlphaFoldDB" id="A0AAD1QZ53"/>
<dbReference type="EMBL" id="OW240912">
    <property type="protein sequence ID" value="CAH2219817.1"/>
    <property type="molecule type" value="Genomic_DNA"/>
</dbReference>
<sequence>MSALECWRCRIELGMQYHIWWRFPQDPTLLEGDTSSDHNTHGRRSQVHARKLPATIDTPVVGYLQKDNYPVLGECGTQPDPNVLEEHHNPI</sequence>
<keyword evidence="3" id="KW-1185">Reference proteome</keyword>
<name>A0AAD1QZ53_PELCU</name>
<accession>A0AAD1QZ53</accession>
<gene>
    <name evidence="2" type="ORF">PECUL_23A000101</name>
    <name evidence="1" type="ORF">PECUL_23A041019</name>
</gene>
<proteinExistence type="predicted"/>
<evidence type="ECO:0000313" key="2">
    <source>
        <dbReference type="EMBL" id="CAH2219820.1"/>
    </source>
</evidence>
<organism evidence="2 3">
    <name type="scientific">Pelobates cultripes</name>
    <name type="common">Western spadefoot toad</name>
    <dbReference type="NCBI Taxonomy" id="61616"/>
    <lineage>
        <taxon>Eukaryota</taxon>
        <taxon>Metazoa</taxon>
        <taxon>Chordata</taxon>
        <taxon>Craniata</taxon>
        <taxon>Vertebrata</taxon>
        <taxon>Euteleostomi</taxon>
        <taxon>Amphibia</taxon>
        <taxon>Batrachia</taxon>
        <taxon>Anura</taxon>
        <taxon>Pelobatoidea</taxon>
        <taxon>Pelobatidae</taxon>
        <taxon>Pelobates</taxon>
    </lineage>
</organism>